<dbReference type="AlphaFoldDB" id="A8XKX2"/>
<dbReference type="WormBase" id="CBG14891a">
    <property type="protein sequence ID" value="CBP41833"/>
    <property type="gene ID" value="WBGene00035266"/>
    <property type="gene designation" value="Cbr-pqn-52"/>
</dbReference>
<sequence length="623" mass="70907">MFIFRTHFSISFKNQEQTFRNHEETHPHSHLVLLAIPSEGAKCRGRYMEMRGGDGFVTRGGCRGLDSQIQEEYWTTVGFDGALRDGRTTDDFLVFPESENNGHRQRNSFVGYWITRSKYGENVHYEAFGHAFIKPDGKVCGWFVGSEKEVVEVCGGFRVLSRSRYNPHQPIPFEWVQGEHYRNRDVLGFHRHKIGKYEVNGDEVIFGDADAKNKKFNGVSVSNEEKVQVEEPSDFHRKVWLLRKKNQQQPQDTRIPLNIVTEPKRREDLDIYKDPHHEERILNWRMYPYYDQYGRPSSSQVDASRPAYDSSGRRIPFSASNQYDQYARNQQLQDSGNSGNSGSSGNSNQISNNYQYYDSQQQPPRNHPGYEEWLRNQYRIRGIIPKGYENYFASNRRNDEGSYGRENENGREHQFGQSGSIGSGVRVVGGNGNGNSEANSQNQYEQSAYVLQPASSGSSSDANNNVVYEGQNSGSHNSDDGSTNYFVNGGDPVDASATQIKVDKGENKQFKVPGGEEDSDDSKNVVIPKKEHVRFIPYQPPVVIRDKKGNIYERRVENGKVHYIDASGNEVKIDNSKIDQKIERVLENRRRQEEASLRSLIENSGDSADESDPITAAETGRQG</sequence>
<dbReference type="HOGENOM" id="CLU_037248_0_0_1"/>
<organism evidence="2 3">
    <name type="scientific">Caenorhabditis briggsae</name>
    <dbReference type="NCBI Taxonomy" id="6238"/>
    <lineage>
        <taxon>Eukaryota</taxon>
        <taxon>Metazoa</taxon>
        <taxon>Ecdysozoa</taxon>
        <taxon>Nematoda</taxon>
        <taxon>Chromadorea</taxon>
        <taxon>Rhabditida</taxon>
        <taxon>Rhabditina</taxon>
        <taxon>Rhabditomorpha</taxon>
        <taxon>Rhabditoidea</taxon>
        <taxon>Rhabditidae</taxon>
        <taxon>Peloderinae</taxon>
        <taxon>Caenorhabditis</taxon>
    </lineage>
</organism>
<feature type="compositionally biased region" description="Polar residues" evidence="1">
    <location>
        <begin position="461"/>
        <end position="483"/>
    </location>
</feature>
<protein>
    <submittedName>
        <fullName evidence="2">Protein CBR-PQN-52</fullName>
    </submittedName>
</protein>
<evidence type="ECO:0000313" key="3">
    <source>
        <dbReference type="Proteomes" id="UP000008549"/>
    </source>
</evidence>
<accession>A8XKX2</accession>
<reference evidence="2 3" key="2">
    <citation type="journal article" date="2011" name="PLoS Genet.">
        <title>Caenorhabditis briggsae recombinant inbred line genotypes reveal inter-strain incompatibility and the evolution of recombination.</title>
        <authorList>
            <person name="Ross J.A."/>
            <person name="Koboldt D.C."/>
            <person name="Staisch J.E."/>
            <person name="Chamberlin H.M."/>
            <person name="Gupta B.P."/>
            <person name="Miller R.D."/>
            <person name="Baird S.E."/>
            <person name="Haag E.S."/>
        </authorList>
    </citation>
    <scope>NUCLEOTIDE SEQUENCE [LARGE SCALE GENOMIC DNA]</scope>
    <source>
        <strain evidence="2 3">AF16</strain>
    </source>
</reference>
<dbReference type="FunCoup" id="A8XKX2">
    <property type="interactions" value="18"/>
</dbReference>
<dbReference type="InParanoid" id="A8XKX2"/>
<feature type="compositionally biased region" description="Gly residues" evidence="1">
    <location>
        <begin position="419"/>
        <end position="433"/>
    </location>
</feature>
<reference evidence="2 3" key="1">
    <citation type="journal article" date="2003" name="PLoS Biol.">
        <title>The genome sequence of Caenorhabditis briggsae: a platform for comparative genomics.</title>
        <authorList>
            <person name="Stein L.D."/>
            <person name="Bao Z."/>
            <person name="Blasiar D."/>
            <person name="Blumenthal T."/>
            <person name="Brent M.R."/>
            <person name="Chen N."/>
            <person name="Chinwalla A."/>
            <person name="Clarke L."/>
            <person name="Clee C."/>
            <person name="Coghlan A."/>
            <person name="Coulson A."/>
            <person name="D'Eustachio P."/>
            <person name="Fitch D.H."/>
            <person name="Fulton L.A."/>
            <person name="Fulton R.E."/>
            <person name="Griffiths-Jones S."/>
            <person name="Harris T.W."/>
            <person name="Hillier L.W."/>
            <person name="Kamath R."/>
            <person name="Kuwabara P.E."/>
            <person name="Mardis E.R."/>
            <person name="Marra M.A."/>
            <person name="Miner T.L."/>
            <person name="Minx P."/>
            <person name="Mullikin J.C."/>
            <person name="Plumb R.W."/>
            <person name="Rogers J."/>
            <person name="Schein J.E."/>
            <person name="Sohrmann M."/>
            <person name="Spieth J."/>
            <person name="Stajich J.E."/>
            <person name="Wei C."/>
            <person name="Willey D."/>
            <person name="Wilson R.K."/>
            <person name="Durbin R."/>
            <person name="Waterston R.H."/>
        </authorList>
    </citation>
    <scope>NUCLEOTIDE SEQUENCE [LARGE SCALE GENOMIC DNA]</scope>
    <source>
        <strain evidence="2 3">AF16</strain>
    </source>
</reference>
<name>A8XKX2_CAEBR</name>
<feature type="compositionally biased region" description="Basic and acidic residues" evidence="1">
    <location>
        <begin position="399"/>
        <end position="414"/>
    </location>
</feature>
<feature type="region of interest" description="Disordered" evidence="1">
    <location>
        <begin position="332"/>
        <end position="352"/>
    </location>
</feature>
<gene>
    <name evidence="4" type="primary">pqn-52</name>
    <name evidence="2" type="synonym">Cbr-pqn-52</name>
    <name evidence="4" type="ORF">CBG14891</name>
    <name evidence="2" type="ORF">CBG_14891</name>
</gene>
<feature type="region of interest" description="Disordered" evidence="1">
    <location>
        <begin position="295"/>
        <end position="316"/>
    </location>
</feature>
<dbReference type="eggNOG" id="ENOG502T0WK">
    <property type="taxonomic scope" value="Eukaryota"/>
</dbReference>
<keyword evidence="3" id="KW-1185">Reference proteome</keyword>
<dbReference type="STRING" id="6238.A8XKX2"/>
<feature type="region of interest" description="Disordered" evidence="1">
    <location>
        <begin position="452"/>
        <end position="483"/>
    </location>
</feature>
<evidence type="ECO:0000313" key="4">
    <source>
        <dbReference type="WormBase" id="CBG14891a"/>
    </source>
</evidence>
<feature type="region of interest" description="Disordered" evidence="1">
    <location>
        <begin position="591"/>
        <end position="623"/>
    </location>
</feature>
<evidence type="ECO:0000256" key="1">
    <source>
        <dbReference type="SAM" id="MobiDB-lite"/>
    </source>
</evidence>
<evidence type="ECO:0000313" key="2">
    <source>
        <dbReference type="EMBL" id="CAP33296.2"/>
    </source>
</evidence>
<proteinExistence type="predicted"/>
<feature type="region of interest" description="Disordered" evidence="1">
    <location>
        <begin position="399"/>
        <end position="439"/>
    </location>
</feature>
<dbReference type="EMBL" id="HE600904">
    <property type="protein sequence ID" value="CAP33296.2"/>
    <property type="molecule type" value="Genomic_DNA"/>
</dbReference>
<dbReference type="Proteomes" id="UP000008549">
    <property type="component" value="Unassembled WGS sequence"/>
</dbReference>
<dbReference type="OMA" id="HEERILN"/>